<dbReference type="CDD" id="cd04433">
    <property type="entry name" value="AFD_class_I"/>
    <property type="match status" value="1"/>
</dbReference>
<evidence type="ECO:0000256" key="1">
    <source>
        <dbReference type="ARBA" id="ARBA00006432"/>
    </source>
</evidence>
<comment type="similarity">
    <text evidence="1">Belongs to the ATP-dependent AMP-binding enzyme family.</text>
</comment>
<sequence length="455" mass="49206">MSSSTVASTLADLTRRLTAGPTHPEKHFVRTKMAYADLYRMAAHILRDLGDEKVVCLGTDDRATVSAAILAALAGGPRLILPYALTPSVLEEIRGLTGYACAITAGEDLPDSGVRRFVPQSEVAEWPCDPSPTPVDMDGPWIDLFTGGSTGTPRSWPKTVRNLLAETLNIVETYGVTDTDCIVSTASPLHIYGLLYGILAALAASATITPGTPSFPVEIEKEVLQHRATMLISLPAHYRALTAHAGKKLPVRLAFSSAGMLEQADAEAFGARNQVGVNEVYGSTETGGVASRNRFLGETDFTTFRPVTVKRVDENLWVRSDFLSPNLPLDAAGYYAIGDRAVFTAPDRFMLTGRSDSVVKVGGKRVDLAEVRDRILQHDGVSEALVTALPVGRARENLIVAVVEGAVDGDELNARLETALEPYARPRRIKIVNKIPITAAGKYDRRQIEMFFKES</sequence>
<evidence type="ECO:0008006" key="7">
    <source>
        <dbReference type="Google" id="ProtNLM"/>
    </source>
</evidence>
<dbReference type="InterPro" id="IPR042099">
    <property type="entry name" value="ANL_N_sf"/>
</dbReference>
<protein>
    <recommendedName>
        <fullName evidence="7">Acyl-CoA synthetase</fullName>
    </recommendedName>
</protein>
<feature type="domain" description="AMP-binding enzyme C-terminal" evidence="4">
    <location>
        <begin position="374"/>
        <end position="442"/>
    </location>
</feature>
<name>A0A5K7ZL29_9BACT</name>
<feature type="domain" description="AMP-dependent synthetase/ligase" evidence="3">
    <location>
        <begin position="35"/>
        <end position="296"/>
    </location>
</feature>
<gene>
    <name evidence="5" type="ORF">DSCO28_21870</name>
</gene>
<dbReference type="GO" id="GO:0031956">
    <property type="term" value="F:medium-chain fatty acid-CoA ligase activity"/>
    <property type="evidence" value="ECO:0007669"/>
    <property type="project" value="TreeGrafter"/>
</dbReference>
<dbReference type="Proteomes" id="UP000425960">
    <property type="component" value="Chromosome"/>
</dbReference>
<evidence type="ECO:0000256" key="2">
    <source>
        <dbReference type="ARBA" id="ARBA00022598"/>
    </source>
</evidence>
<dbReference type="InterPro" id="IPR045851">
    <property type="entry name" value="AMP-bd_C_sf"/>
</dbReference>
<reference evidence="5 6" key="1">
    <citation type="submission" date="2019-11" db="EMBL/GenBank/DDBJ databases">
        <title>Comparative genomics of hydrocarbon-degrading Desulfosarcina strains.</title>
        <authorList>
            <person name="Watanabe M."/>
            <person name="Kojima H."/>
            <person name="Fukui M."/>
        </authorList>
    </citation>
    <scope>NUCLEOTIDE SEQUENCE [LARGE SCALE GENOMIC DNA]</scope>
    <source>
        <strain evidence="5 6">28bB2T</strain>
    </source>
</reference>
<evidence type="ECO:0000313" key="6">
    <source>
        <dbReference type="Proteomes" id="UP000425960"/>
    </source>
</evidence>
<organism evidence="5 6">
    <name type="scientific">Desulfosarcina ovata subsp. sediminis</name>
    <dbReference type="NCBI Taxonomy" id="885957"/>
    <lineage>
        <taxon>Bacteria</taxon>
        <taxon>Pseudomonadati</taxon>
        <taxon>Thermodesulfobacteriota</taxon>
        <taxon>Desulfobacteria</taxon>
        <taxon>Desulfobacterales</taxon>
        <taxon>Desulfosarcinaceae</taxon>
        <taxon>Desulfosarcina</taxon>
    </lineage>
</organism>
<dbReference type="KEGG" id="dov:DSCO28_21870"/>
<dbReference type="SUPFAM" id="SSF56801">
    <property type="entry name" value="Acetyl-CoA synthetase-like"/>
    <property type="match status" value="1"/>
</dbReference>
<evidence type="ECO:0000259" key="3">
    <source>
        <dbReference type="Pfam" id="PF00501"/>
    </source>
</evidence>
<dbReference type="Pfam" id="PF00501">
    <property type="entry name" value="AMP-binding"/>
    <property type="match status" value="1"/>
</dbReference>
<proteinExistence type="inferred from homology"/>
<dbReference type="Gene3D" id="3.30.300.30">
    <property type="match status" value="1"/>
</dbReference>
<evidence type="ECO:0000313" key="5">
    <source>
        <dbReference type="EMBL" id="BBO81621.1"/>
    </source>
</evidence>
<accession>A0A5K7ZL29</accession>
<dbReference type="AlphaFoldDB" id="A0A5K7ZL29"/>
<dbReference type="InterPro" id="IPR000873">
    <property type="entry name" value="AMP-dep_synth/lig_dom"/>
</dbReference>
<dbReference type="RefSeq" id="WP_155322277.1">
    <property type="nucleotide sequence ID" value="NZ_AP021876.1"/>
</dbReference>
<dbReference type="PANTHER" id="PTHR43201">
    <property type="entry name" value="ACYL-COA SYNTHETASE"/>
    <property type="match status" value="1"/>
</dbReference>
<dbReference type="EMBL" id="AP021876">
    <property type="protein sequence ID" value="BBO81621.1"/>
    <property type="molecule type" value="Genomic_DNA"/>
</dbReference>
<dbReference type="Pfam" id="PF13193">
    <property type="entry name" value="AMP-binding_C"/>
    <property type="match status" value="1"/>
</dbReference>
<keyword evidence="2" id="KW-0436">Ligase</keyword>
<dbReference type="GO" id="GO:0006631">
    <property type="term" value="P:fatty acid metabolic process"/>
    <property type="evidence" value="ECO:0007669"/>
    <property type="project" value="TreeGrafter"/>
</dbReference>
<evidence type="ECO:0000259" key="4">
    <source>
        <dbReference type="Pfam" id="PF13193"/>
    </source>
</evidence>
<dbReference type="InterPro" id="IPR025110">
    <property type="entry name" value="AMP-bd_C"/>
</dbReference>
<dbReference type="Gene3D" id="3.40.50.12780">
    <property type="entry name" value="N-terminal domain of ligase-like"/>
    <property type="match status" value="1"/>
</dbReference>
<dbReference type="PANTHER" id="PTHR43201:SF5">
    <property type="entry name" value="MEDIUM-CHAIN ACYL-COA LIGASE ACSF2, MITOCHONDRIAL"/>
    <property type="match status" value="1"/>
</dbReference>